<gene>
    <name evidence="1" type="ORF">DEO72_LG7g3012</name>
</gene>
<organism evidence="1 2">
    <name type="scientific">Vigna unguiculata</name>
    <name type="common">Cowpea</name>
    <dbReference type="NCBI Taxonomy" id="3917"/>
    <lineage>
        <taxon>Eukaryota</taxon>
        <taxon>Viridiplantae</taxon>
        <taxon>Streptophyta</taxon>
        <taxon>Embryophyta</taxon>
        <taxon>Tracheophyta</taxon>
        <taxon>Spermatophyta</taxon>
        <taxon>Magnoliopsida</taxon>
        <taxon>eudicotyledons</taxon>
        <taxon>Gunneridae</taxon>
        <taxon>Pentapetalae</taxon>
        <taxon>rosids</taxon>
        <taxon>fabids</taxon>
        <taxon>Fabales</taxon>
        <taxon>Fabaceae</taxon>
        <taxon>Papilionoideae</taxon>
        <taxon>50 kb inversion clade</taxon>
        <taxon>NPAAA clade</taxon>
        <taxon>indigoferoid/millettioid clade</taxon>
        <taxon>Phaseoleae</taxon>
        <taxon>Vigna</taxon>
    </lineage>
</organism>
<evidence type="ECO:0000313" key="2">
    <source>
        <dbReference type="Proteomes" id="UP000501690"/>
    </source>
</evidence>
<dbReference type="Proteomes" id="UP000501690">
    <property type="component" value="Linkage Group LG7"/>
</dbReference>
<sequence>MKSIPGHYVIYWELLMKDSRHAPSGDVLFDDGGVTENEVVSCEDDFNLRFLETV</sequence>
<dbReference type="AlphaFoldDB" id="A0A4D6MJZ0"/>
<accession>A0A4D6MJZ0</accession>
<protein>
    <submittedName>
        <fullName evidence="1">Uncharacterized protein</fullName>
    </submittedName>
</protein>
<proteinExistence type="predicted"/>
<name>A0A4D6MJZ0_VIGUN</name>
<dbReference type="EMBL" id="CP039351">
    <property type="protein sequence ID" value="QCE01713.1"/>
    <property type="molecule type" value="Genomic_DNA"/>
</dbReference>
<evidence type="ECO:0000313" key="1">
    <source>
        <dbReference type="EMBL" id="QCE01713.1"/>
    </source>
</evidence>
<keyword evidence="2" id="KW-1185">Reference proteome</keyword>
<reference evidence="1 2" key="1">
    <citation type="submission" date="2019-04" db="EMBL/GenBank/DDBJ databases">
        <title>An improved genome assembly and genetic linkage map for asparagus bean, Vigna unguiculata ssp. sesquipedialis.</title>
        <authorList>
            <person name="Xia Q."/>
            <person name="Zhang R."/>
            <person name="Dong Y."/>
        </authorList>
    </citation>
    <scope>NUCLEOTIDE SEQUENCE [LARGE SCALE GENOMIC DNA]</scope>
    <source>
        <tissue evidence="1">Leaf</tissue>
    </source>
</reference>